<dbReference type="PANTHER" id="PTHR33272">
    <property type="entry name" value="PROTEIN CBG22877-RELATED"/>
    <property type="match status" value="1"/>
</dbReference>
<reference evidence="1 2" key="2">
    <citation type="journal article" date="2011" name="PLoS Genet.">
        <title>Caenorhabditis briggsae recombinant inbred line genotypes reveal inter-strain incompatibility and the evolution of recombination.</title>
        <authorList>
            <person name="Ross J.A."/>
            <person name="Koboldt D.C."/>
            <person name="Staisch J.E."/>
            <person name="Chamberlin H.M."/>
            <person name="Gupta B.P."/>
            <person name="Miller R.D."/>
            <person name="Baird S.E."/>
            <person name="Haag E.S."/>
        </authorList>
    </citation>
    <scope>NUCLEOTIDE SEQUENCE [LARGE SCALE GENOMIC DNA]</scope>
    <source>
        <strain evidence="1 2">AF16</strain>
    </source>
</reference>
<dbReference type="Proteomes" id="UP000008549">
    <property type="component" value="Unassembled WGS sequence"/>
</dbReference>
<dbReference type="InterPro" id="IPR027913">
    <property type="entry name" value="DUF4473"/>
</dbReference>
<dbReference type="HOGENOM" id="CLU_2203485_0_0_1"/>
<dbReference type="Pfam" id="PF14747">
    <property type="entry name" value="DUF4473"/>
    <property type="match status" value="1"/>
</dbReference>
<dbReference type="CTD" id="8579993"/>
<dbReference type="GeneID" id="8579993"/>
<organism evidence="1 2">
    <name type="scientific">Caenorhabditis briggsae</name>
    <dbReference type="NCBI Taxonomy" id="6238"/>
    <lineage>
        <taxon>Eukaryota</taxon>
        <taxon>Metazoa</taxon>
        <taxon>Ecdysozoa</taxon>
        <taxon>Nematoda</taxon>
        <taxon>Chromadorea</taxon>
        <taxon>Rhabditida</taxon>
        <taxon>Rhabditina</taxon>
        <taxon>Rhabditomorpha</taxon>
        <taxon>Rhabditoidea</taxon>
        <taxon>Rhabditidae</taxon>
        <taxon>Peloderinae</taxon>
        <taxon>Caenorhabditis</taxon>
    </lineage>
</organism>
<evidence type="ECO:0000313" key="1">
    <source>
        <dbReference type="EMBL" id="CAP25455.1"/>
    </source>
</evidence>
<dbReference type="InParanoid" id="A8WYJ7"/>
<dbReference type="WormBase" id="CBG04820">
    <property type="protein sequence ID" value="CBP15200"/>
    <property type="gene ID" value="WBGene00027424"/>
</dbReference>
<dbReference type="RefSeq" id="XP_002637996.1">
    <property type="nucleotide sequence ID" value="XM_002637950.1"/>
</dbReference>
<gene>
    <name evidence="1 3" type="ORF">CBG04820</name>
    <name evidence="1" type="ORF">CBG_04820</name>
</gene>
<reference evidence="1 2" key="1">
    <citation type="journal article" date="2003" name="PLoS Biol.">
        <title>The genome sequence of Caenorhabditis briggsae: a platform for comparative genomics.</title>
        <authorList>
            <person name="Stein L.D."/>
            <person name="Bao Z."/>
            <person name="Blasiar D."/>
            <person name="Blumenthal T."/>
            <person name="Brent M.R."/>
            <person name="Chen N."/>
            <person name="Chinwalla A."/>
            <person name="Clarke L."/>
            <person name="Clee C."/>
            <person name="Coghlan A."/>
            <person name="Coulson A."/>
            <person name="D'Eustachio P."/>
            <person name="Fitch D.H."/>
            <person name="Fulton L.A."/>
            <person name="Fulton R.E."/>
            <person name="Griffiths-Jones S."/>
            <person name="Harris T.W."/>
            <person name="Hillier L.W."/>
            <person name="Kamath R."/>
            <person name="Kuwabara P.E."/>
            <person name="Mardis E.R."/>
            <person name="Marra M.A."/>
            <person name="Miner T.L."/>
            <person name="Minx P."/>
            <person name="Mullikin J.C."/>
            <person name="Plumb R.W."/>
            <person name="Rogers J."/>
            <person name="Schein J.E."/>
            <person name="Sohrmann M."/>
            <person name="Spieth J."/>
            <person name="Stajich J.E."/>
            <person name="Wei C."/>
            <person name="Willey D."/>
            <person name="Wilson R.K."/>
            <person name="Durbin R."/>
            <person name="Waterston R.H."/>
        </authorList>
    </citation>
    <scope>NUCLEOTIDE SEQUENCE [LARGE SCALE GENOMIC DNA]</scope>
    <source>
        <strain evidence="1 2">AF16</strain>
    </source>
</reference>
<dbReference type="AlphaFoldDB" id="A8WYJ7"/>
<evidence type="ECO:0000313" key="2">
    <source>
        <dbReference type="Proteomes" id="UP000008549"/>
    </source>
</evidence>
<keyword evidence="2" id="KW-1185">Reference proteome</keyword>
<sequence length="111" mass="12710">MFKIIIALSVTLTIAVFAAQFRYYIKSDLLSAGISEPSIDRISIIEKDFYTDNKPALGQQKDHETMATPFKQFMEKVGEFMQTQFSEDQKTLRKCFEEKKADIEARMAAAN</sequence>
<proteinExistence type="predicted"/>
<name>A8WYJ7_CAEBR</name>
<dbReference type="KEGG" id="cbr:CBG_04820"/>
<protein>
    <submittedName>
        <fullName evidence="1">Protein CBG04820</fullName>
    </submittedName>
</protein>
<dbReference type="PANTHER" id="PTHR33272:SF10">
    <property type="entry name" value="INHIBITOR_I29 DOMAIN-CONTAINING PROTEIN"/>
    <property type="match status" value="1"/>
</dbReference>
<dbReference type="EMBL" id="HE601135">
    <property type="protein sequence ID" value="CAP25455.1"/>
    <property type="molecule type" value="Genomic_DNA"/>
</dbReference>
<accession>A8WYJ7</accession>
<evidence type="ECO:0000313" key="3">
    <source>
        <dbReference type="WormBase" id="CBG04820"/>
    </source>
</evidence>